<gene>
    <name evidence="1" type="ORF">SAMN05192563_102523</name>
</gene>
<proteinExistence type="predicted"/>
<protein>
    <submittedName>
        <fullName evidence="1">Uncharacterized protein</fullName>
    </submittedName>
</protein>
<dbReference type="EMBL" id="FPBH01000025">
    <property type="protein sequence ID" value="SFU24131.1"/>
    <property type="molecule type" value="Genomic_DNA"/>
</dbReference>
<evidence type="ECO:0000313" key="2">
    <source>
        <dbReference type="Proteomes" id="UP000198844"/>
    </source>
</evidence>
<evidence type="ECO:0000313" key="1">
    <source>
        <dbReference type="EMBL" id="SFU24131.1"/>
    </source>
</evidence>
<name>A0A1I7EJM1_9BURK</name>
<dbReference type="Proteomes" id="UP000198844">
    <property type="component" value="Unassembled WGS sequence"/>
</dbReference>
<sequence length="56" mass="6162">MMVAAGQRTVFMRCPHCPADWSVTCIYPVSDPGMSARCLTTMKSLESNPDELQAIN</sequence>
<dbReference type="AlphaFoldDB" id="A0A1I7EJM1"/>
<accession>A0A1I7EJM1</accession>
<organism evidence="1 2">
    <name type="scientific">Paraburkholderia aspalathi</name>
    <dbReference type="NCBI Taxonomy" id="1324617"/>
    <lineage>
        <taxon>Bacteria</taxon>
        <taxon>Pseudomonadati</taxon>
        <taxon>Pseudomonadota</taxon>
        <taxon>Betaproteobacteria</taxon>
        <taxon>Burkholderiales</taxon>
        <taxon>Burkholderiaceae</taxon>
        <taxon>Paraburkholderia</taxon>
    </lineage>
</organism>
<reference evidence="1 2" key="1">
    <citation type="submission" date="2016-10" db="EMBL/GenBank/DDBJ databases">
        <authorList>
            <person name="de Groot N.N."/>
        </authorList>
    </citation>
    <scope>NUCLEOTIDE SEQUENCE [LARGE SCALE GENOMIC DNA]</scope>
    <source>
        <strain evidence="1 2">LMG 27731</strain>
    </source>
</reference>